<sequence length="12" mass="1220">MIVAGSQTIIST</sequence>
<reference evidence="1" key="1">
    <citation type="submission" date="2021-02" db="EMBL/GenBank/DDBJ databases">
        <authorList>
            <person name="Nowell W R."/>
        </authorList>
    </citation>
    <scope>NUCLEOTIDE SEQUENCE</scope>
</reference>
<proteinExistence type="predicted"/>
<accession>A0A820ID56</accession>
<dbReference type="Proteomes" id="UP000663881">
    <property type="component" value="Unassembled WGS sequence"/>
</dbReference>
<organism evidence="1 2">
    <name type="scientific">Adineta steineri</name>
    <dbReference type="NCBI Taxonomy" id="433720"/>
    <lineage>
        <taxon>Eukaryota</taxon>
        <taxon>Metazoa</taxon>
        <taxon>Spiralia</taxon>
        <taxon>Gnathifera</taxon>
        <taxon>Rotifera</taxon>
        <taxon>Eurotatoria</taxon>
        <taxon>Bdelloidea</taxon>
        <taxon>Adinetida</taxon>
        <taxon>Adinetidae</taxon>
        <taxon>Adineta</taxon>
    </lineage>
</organism>
<feature type="non-terminal residue" evidence="1">
    <location>
        <position position="12"/>
    </location>
</feature>
<evidence type="ECO:0000313" key="1">
    <source>
        <dbReference type="EMBL" id="CAF4310198.1"/>
    </source>
</evidence>
<dbReference type="EMBL" id="CAJOAY010017353">
    <property type="protein sequence ID" value="CAF4310198.1"/>
    <property type="molecule type" value="Genomic_DNA"/>
</dbReference>
<comment type="caution">
    <text evidence="1">The sequence shown here is derived from an EMBL/GenBank/DDBJ whole genome shotgun (WGS) entry which is preliminary data.</text>
</comment>
<gene>
    <name evidence="1" type="ORF">OKA104_LOCUS46683</name>
</gene>
<protein>
    <submittedName>
        <fullName evidence="1">Uncharacterized protein</fullName>
    </submittedName>
</protein>
<name>A0A820ID56_9BILA</name>
<evidence type="ECO:0000313" key="2">
    <source>
        <dbReference type="Proteomes" id="UP000663881"/>
    </source>
</evidence>